<evidence type="ECO:0000256" key="3">
    <source>
        <dbReference type="SAM" id="Phobius"/>
    </source>
</evidence>
<organism evidence="6 7">
    <name type="scientific">Pseudomicrostroma glucosiphilum</name>
    <dbReference type="NCBI Taxonomy" id="1684307"/>
    <lineage>
        <taxon>Eukaryota</taxon>
        <taxon>Fungi</taxon>
        <taxon>Dikarya</taxon>
        <taxon>Basidiomycota</taxon>
        <taxon>Ustilaginomycotina</taxon>
        <taxon>Exobasidiomycetes</taxon>
        <taxon>Microstromatales</taxon>
        <taxon>Microstromatales incertae sedis</taxon>
        <taxon>Pseudomicrostroma</taxon>
    </lineage>
</organism>
<feature type="domain" description="PX" evidence="4">
    <location>
        <begin position="865"/>
        <end position="988"/>
    </location>
</feature>
<dbReference type="PROSITE" id="PS50195">
    <property type="entry name" value="PX"/>
    <property type="match status" value="1"/>
</dbReference>
<proteinExistence type="inferred from homology"/>
<gene>
    <name evidence="6" type="ORF">BCV69DRAFT_116563</name>
</gene>
<dbReference type="InterPro" id="IPR001683">
    <property type="entry name" value="PX_dom"/>
</dbReference>
<feature type="region of interest" description="Disordered" evidence="2">
    <location>
        <begin position="550"/>
        <end position="610"/>
    </location>
</feature>
<dbReference type="SUPFAM" id="SSF64268">
    <property type="entry name" value="PX domain"/>
    <property type="match status" value="1"/>
</dbReference>
<feature type="compositionally biased region" description="Polar residues" evidence="2">
    <location>
        <begin position="567"/>
        <end position="589"/>
    </location>
</feature>
<accession>A0A316UEL9</accession>
<dbReference type="SMART" id="SM00313">
    <property type="entry name" value="PXA"/>
    <property type="match status" value="1"/>
</dbReference>
<dbReference type="PANTHER" id="PTHR22775:SF3">
    <property type="entry name" value="SORTING NEXIN-13"/>
    <property type="match status" value="1"/>
</dbReference>
<evidence type="ECO:0008006" key="8">
    <source>
        <dbReference type="Google" id="ProtNLM"/>
    </source>
</evidence>
<evidence type="ECO:0000256" key="1">
    <source>
        <dbReference type="ARBA" id="ARBA00010883"/>
    </source>
</evidence>
<feature type="region of interest" description="Disordered" evidence="2">
    <location>
        <begin position="705"/>
        <end position="785"/>
    </location>
</feature>
<dbReference type="RefSeq" id="XP_025350504.1">
    <property type="nucleotide sequence ID" value="XM_025489125.1"/>
</dbReference>
<protein>
    <recommendedName>
        <fullName evidence="8">PX domain-containing protein</fullName>
    </recommendedName>
</protein>
<name>A0A316UEL9_9BASI</name>
<feature type="domain" description="PXA" evidence="5">
    <location>
        <begin position="99"/>
        <end position="290"/>
    </location>
</feature>
<reference evidence="6 7" key="1">
    <citation type="journal article" date="2018" name="Mol. Biol. Evol.">
        <title>Broad Genomic Sampling Reveals a Smut Pathogenic Ancestry of the Fungal Clade Ustilaginomycotina.</title>
        <authorList>
            <person name="Kijpornyongpan T."/>
            <person name="Mondo S.J."/>
            <person name="Barry K."/>
            <person name="Sandor L."/>
            <person name="Lee J."/>
            <person name="Lipzen A."/>
            <person name="Pangilinan J."/>
            <person name="LaButti K."/>
            <person name="Hainaut M."/>
            <person name="Henrissat B."/>
            <person name="Grigoriev I.V."/>
            <person name="Spatafora J.W."/>
            <person name="Aime M.C."/>
        </authorList>
    </citation>
    <scope>NUCLEOTIDE SEQUENCE [LARGE SCALE GENOMIC DNA]</scope>
    <source>
        <strain evidence="6 7">MCA 4718</strain>
    </source>
</reference>
<dbReference type="OrthoDB" id="120967at2759"/>
<evidence type="ECO:0000259" key="5">
    <source>
        <dbReference type="PROSITE" id="PS51207"/>
    </source>
</evidence>
<keyword evidence="3" id="KW-0472">Membrane</keyword>
<evidence type="ECO:0000256" key="2">
    <source>
        <dbReference type="SAM" id="MobiDB-lite"/>
    </source>
</evidence>
<comment type="similarity">
    <text evidence="1">Belongs to the sorting nexin family.</text>
</comment>
<dbReference type="SMART" id="SM00312">
    <property type="entry name" value="PX"/>
    <property type="match status" value="1"/>
</dbReference>
<feature type="transmembrane region" description="Helical" evidence="3">
    <location>
        <begin position="44"/>
        <end position="64"/>
    </location>
</feature>
<evidence type="ECO:0000313" key="7">
    <source>
        <dbReference type="Proteomes" id="UP000245942"/>
    </source>
</evidence>
<dbReference type="Proteomes" id="UP000245942">
    <property type="component" value="Unassembled WGS sequence"/>
</dbReference>
<dbReference type="EMBL" id="KZ819322">
    <property type="protein sequence ID" value="PWN23344.1"/>
    <property type="molecule type" value="Genomic_DNA"/>
</dbReference>
<dbReference type="Pfam" id="PF00787">
    <property type="entry name" value="PX"/>
    <property type="match status" value="1"/>
</dbReference>
<dbReference type="STRING" id="1684307.A0A316UEL9"/>
<dbReference type="InterPro" id="IPR036871">
    <property type="entry name" value="PX_dom_sf"/>
</dbReference>
<dbReference type="AlphaFoldDB" id="A0A316UEL9"/>
<dbReference type="GeneID" id="37010859"/>
<dbReference type="GO" id="GO:0035091">
    <property type="term" value="F:phosphatidylinositol binding"/>
    <property type="evidence" value="ECO:0007669"/>
    <property type="project" value="InterPro"/>
</dbReference>
<dbReference type="PROSITE" id="PS51207">
    <property type="entry name" value="PXA"/>
    <property type="match status" value="1"/>
</dbReference>
<dbReference type="InterPro" id="IPR003114">
    <property type="entry name" value="Phox_assoc"/>
</dbReference>
<dbReference type="Pfam" id="PF02194">
    <property type="entry name" value="PXA"/>
    <property type="match status" value="1"/>
</dbReference>
<dbReference type="InterPro" id="IPR013937">
    <property type="entry name" value="Sorting_nexin_C"/>
</dbReference>
<keyword evidence="3" id="KW-1133">Transmembrane helix</keyword>
<sequence>MSDVTGVAFLASFPAWAVLLLLAFAPSIVRYALAVGLIPLVSGVTTWILSVAIVVAVLAPLSVLRLDAIHRKFTVHRSRPPGNLTLGEQKPTKTSYTAPPPKLRGLSAIAQRKLVPLIVRDFVKRWHSPIVGDQAEPDDWFEGEVQMLLERVFDRLGSRVETLDAANIYGRVVSEFTSHLEAIRLQETKLRGYVDSDDYESDLFLASRYNHFRRLHPAINSLSSDTRPTELSHMRRISSRIIGDLLPAVELSTKVLRITLGEIFACTILLPLVDRISEPDFWSELVDRRATILLEEERLISNLRTAVDLEQTRASSVAFGKSQHAKKSPSVAFERYLAQIKQIASLVEARTLRNNLKLRIAAKAESDQRTEMLRRAIAALDERILILGNTENQSAKRNGSNGPTNDVNFAQVLNDPIATSYFSEFLDIRGRGYLIQYHISVDSWKVPLELPGVATASSLSTEDAARFASALDRPIFSFLSPRYLKTLRSFQHESHSIPEVEARQAILESHQAVLEELFEEDWPAFGTSKQYRLACAIIAEQQQHVSHDNGAMTPFETLAPQPRSPSFIRTSRAASGTSMEKNRSASQGDKIQRGANHADLFGSDSDDDQADKVVAVDPTGAAARDQSADMHLQQLLGGKSGMLSHLDGRSPLFSDPLFDDDQQDVQTVALSSEGTRSSARDEQYVRSETIDALQQTISDLVHTPVAERETRSDMSLSQMSEPSRAIQELRAAGAPRQTATSSLQPPRPDLTPRRASAPQIAARTAATTNRVASFDEDSRQKAAATGQSITVDLEGEEADRLRKKQQMLTSQLDVLSKLETQYELMGEALKEQQLVEKSIASVRRELEVVSAHLKDVERYALEAARTSVTIPTSTVKTDADGKTYNVYHILVCIRPRGGEGQVATWTCHRRYSEFDLLHSALLAANLPQHAAIDALFPGKRLVALNFTPGFVETRRNGLEKYLQRVVASPEACSQGVLRRFLREGPFVMLPSHQNSATAALSGSKLSFPGQALVRDLLRGVDDLFFGTTPLVDVLSHHLSGSAAGAGAGAEATITNAIPGLSVTQAQAKEAASASKPGNGVITGPLVDLLVELLDLRQDEWRRTAIAVVVQQVLGGTIDRQVRTRLRQLTSEDYLVGLLNSLQESLWPGGVLREAGPKVTRAPAASEALKQRARSKIDLLLPQMASLVGREKARKGARRLFNTVTQNRRLNRHLIYTFLDIFVEELFPSRDASSR</sequence>
<dbReference type="Gene3D" id="3.30.1520.10">
    <property type="entry name" value="Phox-like domain"/>
    <property type="match status" value="1"/>
</dbReference>
<keyword evidence="3" id="KW-0812">Transmembrane</keyword>
<keyword evidence="7" id="KW-1185">Reference proteome</keyword>
<dbReference type="PANTHER" id="PTHR22775">
    <property type="entry name" value="SORTING NEXIN"/>
    <property type="match status" value="1"/>
</dbReference>
<dbReference type="Pfam" id="PF08628">
    <property type="entry name" value="Nexin_C"/>
    <property type="match status" value="1"/>
</dbReference>
<evidence type="ECO:0000259" key="4">
    <source>
        <dbReference type="PROSITE" id="PS50195"/>
    </source>
</evidence>
<evidence type="ECO:0000313" key="6">
    <source>
        <dbReference type="EMBL" id="PWN23344.1"/>
    </source>
</evidence>